<dbReference type="InterPro" id="IPR003018">
    <property type="entry name" value="GAF"/>
</dbReference>
<evidence type="ECO:0000256" key="1">
    <source>
        <dbReference type="SAM" id="Coils"/>
    </source>
</evidence>
<feature type="coiled-coil region" evidence="1">
    <location>
        <begin position="53"/>
        <end position="91"/>
    </location>
</feature>
<proteinExistence type="predicted"/>
<accession>A0A1Y2K6W4</accession>
<evidence type="ECO:0000313" key="3">
    <source>
        <dbReference type="EMBL" id="OSM04092.1"/>
    </source>
</evidence>
<dbReference type="AlphaFoldDB" id="A0A1Y2K6W4"/>
<keyword evidence="3" id="KW-0378">Hydrolase</keyword>
<name>A0A1Y2K6W4_9PROT</name>
<sequence>MSFDAFHEEEAVLATGQALLESGDASQLSGAFETLLKDYKKLFKTTKRLVKLSDRNEAQLMEAQARIESHSAELQKAHATLERHAELLEEKVAERTRDLVLSQKKLEKLVELGIALSMEKDPDRLLRSILMGGKEIAQADRATLYVRNEDDTLSFAYMSSNDALPAFKLPLYDEQGQPIHQYVATHVTLTGETVRLDDLYGDTGQFDVSGAKKFDAASGYRTTSMVTVALKAREGRVIGALQLINAINADTGAVEAFDPELVSFVEALGAQGAVALDNLNLIKIQEELFESIIQVLASAIDAKSPYTGGHCLRVPELGKMLAQAACDAKEGPFGAFDMDESDWRAFHLAGWLHDCGKVTTPEYVVDKATKLETIYNRMHEVRTRFEVLRRDAEIAYLQGMLDGKEDPAVLAERRDAAFAQLQDDFAFVAECNVGGEFMSPERVERLKQIAQITWQRYFDDRLGISHAESRRLVGESAPLPATEQLLCDKPEHVVDRSESPISYDPEALGLKIDIPENLYNYGELYNLCIGRGTLTNEERFKINEHIIYTMVMLGELHFPPELQNIAEMAGGHHETMIGTGYPKKLERAQMTLQARMLAIADIFEALTASDRPYKKPKTLSESLRIMSFMRNDQHIDAELFDLFLSQGIYTQYAERFLPPEQIDEVDISKFLSRQES</sequence>
<dbReference type="Proteomes" id="UP000194003">
    <property type="component" value="Unassembled WGS sequence"/>
</dbReference>
<dbReference type="GO" id="GO:0008081">
    <property type="term" value="F:phosphoric diester hydrolase activity"/>
    <property type="evidence" value="ECO:0007669"/>
    <property type="project" value="UniProtKB-ARBA"/>
</dbReference>
<dbReference type="PANTHER" id="PTHR43155">
    <property type="entry name" value="CYCLIC DI-GMP PHOSPHODIESTERASE PA4108-RELATED"/>
    <property type="match status" value="1"/>
</dbReference>
<dbReference type="SUPFAM" id="SSF109604">
    <property type="entry name" value="HD-domain/PDEase-like"/>
    <property type="match status" value="2"/>
</dbReference>
<gene>
    <name evidence="3" type="ORF">MAIT1_03647</name>
</gene>
<dbReference type="EMBL" id="LVJN01000019">
    <property type="protein sequence ID" value="OSM04092.1"/>
    <property type="molecule type" value="Genomic_DNA"/>
</dbReference>
<dbReference type="PANTHER" id="PTHR43155:SF2">
    <property type="entry name" value="CYCLIC DI-GMP PHOSPHODIESTERASE PA4108"/>
    <property type="match status" value="1"/>
</dbReference>
<dbReference type="Pfam" id="PF01590">
    <property type="entry name" value="GAF"/>
    <property type="match status" value="1"/>
</dbReference>
<dbReference type="SMART" id="SM00065">
    <property type="entry name" value="GAF"/>
    <property type="match status" value="1"/>
</dbReference>
<dbReference type="OrthoDB" id="9802066at2"/>
<dbReference type="Gene3D" id="1.10.3210.10">
    <property type="entry name" value="Hypothetical protein af1432"/>
    <property type="match status" value="2"/>
</dbReference>
<dbReference type="STRING" id="1434232.MAIT1_03647"/>
<keyword evidence="4" id="KW-1185">Reference proteome</keyword>
<keyword evidence="1" id="KW-0175">Coiled coil</keyword>
<dbReference type="InterPro" id="IPR003607">
    <property type="entry name" value="HD/PDEase_dom"/>
</dbReference>
<evidence type="ECO:0000259" key="2">
    <source>
        <dbReference type="PROSITE" id="PS51832"/>
    </source>
</evidence>
<dbReference type="RefSeq" id="WP_085442203.1">
    <property type="nucleotide sequence ID" value="NZ_LVJN01000019.1"/>
</dbReference>
<dbReference type="PROSITE" id="PS51832">
    <property type="entry name" value="HD_GYP"/>
    <property type="match status" value="1"/>
</dbReference>
<dbReference type="InterPro" id="IPR037522">
    <property type="entry name" value="HD_GYP_dom"/>
</dbReference>
<dbReference type="CDD" id="cd00077">
    <property type="entry name" value="HDc"/>
    <property type="match status" value="1"/>
</dbReference>
<dbReference type="Gene3D" id="3.30.450.40">
    <property type="match status" value="1"/>
</dbReference>
<dbReference type="Pfam" id="PF13487">
    <property type="entry name" value="HD_5"/>
    <property type="match status" value="1"/>
</dbReference>
<dbReference type="InterPro" id="IPR029016">
    <property type="entry name" value="GAF-like_dom_sf"/>
</dbReference>
<feature type="domain" description="HD-GYP" evidence="2">
    <location>
        <begin position="443"/>
        <end position="659"/>
    </location>
</feature>
<reference evidence="3 4" key="1">
    <citation type="journal article" date="2016" name="BMC Genomics">
        <title>Combined genomic and structural analyses of a cultured magnetotactic bacterium reveals its niche adaptation to a dynamic environment.</title>
        <authorList>
            <person name="Araujo A.C."/>
            <person name="Morillo V."/>
            <person name="Cypriano J."/>
            <person name="Teixeira L.C."/>
            <person name="Leao P."/>
            <person name="Lyra S."/>
            <person name="Almeida L.G."/>
            <person name="Bazylinski D.A."/>
            <person name="Vasconcellos A.T."/>
            <person name="Abreu F."/>
            <person name="Lins U."/>
        </authorList>
    </citation>
    <scope>NUCLEOTIDE SEQUENCE [LARGE SCALE GENOMIC DNA]</scope>
    <source>
        <strain evidence="3 4">IT-1</strain>
    </source>
</reference>
<dbReference type="SUPFAM" id="SSF55781">
    <property type="entry name" value="GAF domain-like"/>
    <property type="match status" value="1"/>
</dbReference>
<comment type="caution">
    <text evidence="3">The sequence shown here is derived from an EMBL/GenBank/DDBJ whole genome shotgun (WGS) entry which is preliminary data.</text>
</comment>
<evidence type="ECO:0000313" key="4">
    <source>
        <dbReference type="Proteomes" id="UP000194003"/>
    </source>
</evidence>
<dbReference type="SMART" id="SM00471">
    <property type="entry name" value="HDc"/>
    <property type="match status" value="1"/>
</dbReference>
<protein>
    <submittedName>
        <fullName evidence="3">Putative metal dependent phosphohydrolase with GAF sensor</fullName>
    </submittedName>
</protein>
<organism evidence="3 4">
    <name type="scientific">Magnetofaba australis IT-1</name>
    <dbReference type="NCBI Taxonomy" id="1434232"/>
    <lineage>
        <taxon>Bacteria</taxon>
        <taxon>Pseudomonadati</taxon>
        <taxon>Pseudomonadota</taxon>
        <taxon>Magnetococcia</taxon>
        <taxon>Magnetococcales</taxon>
        <taxon>Magnetococcaceae</taxon>
        <taxon>Magnetofaba</taxon>
    </lineage>
</organism>